<evidence type="ECO:0000256" key="6">
    <source>
        <dbReference type="ARBA" id="ARBA00022723"/>
    </source>
</evidence>
<protein>
    <recommendedName>
        <fullName evidence="13">Cytochrome b5 heme-binding domain-containing protein</fullName>
    </recommendedName>
</protein>
<dbReference type="InterPro" id="IPR001199">
    <property type="entry name" value="Cyt_B5-like_heme/steroid-bd"/>
</dbReference>
<dbReference type="PANTHER" id="PTHR19353">
    <property type="entry name" value="FATTY ACID DESATURASE 2"/>
    <property type="match status" value="1"/>
</dbReference>
<name>A0A7S1F4L7_NOCSC</name>
<evidence type="ECO:0000256" key="10">
    <source>
        <dbReference type="ARBA" id="ARBA00023098"/>
    </source>
</evidence>
<evidence type="ECO:0000256" key="7">
    <source>
        <dbReference type="ARBA" id="ARBA00022989"/>
    </source>
</evidence>
<keyword evidence="4" id="KW-0349">Heme</keyword>
<dbReference type="InterPro" id="IPR012171">
    <property type="entry name" value="Fatty_acid_desaturase"/>
</dbReference>
<evidence type="ECO:0000256" key="12">
    <source>
        <dbReference type="SAM" id="Phobius"/>
    </source>
</evidence>
<dbReference type="SMART" id="SM01117">
    <property type="entry name" value="Cyt-b5"/>
    <property type="match status" value="1"/>
</dbReference>
<dbReference type="PANTHER" id="PTHR19353:SF30">
    <property type="entry name" value="DELTA 8-(E)-SPHINGOLIPID DESATURASE"/>
    <property type="match status" value="1"/>
</dbReference>
<feature type="transmembrane region" description="Helical" evidence="12">
    <location>
        <begin position="253"/>
        <end position="274"/>
    </location>
</feature>
<feature type="transmembrane region" description="Helical" evidence="12">
    <location>
        <begin position="370"/>
        <end position="390"/>
    </location>
</feature>
<feature type="transmembrane region" description="Helical" evidence="12">
    <location>
        <begin position="43"/>
        <end position="61"/>
    </location>
</feature>
<evidence type="ECO:0000256" key="11">
    <source>
        <dbReference type="ARBA" id="ARBA00023136"/>
    </source>
</evidence>
<feature type="transmembrane region" description="Helical" evidence="12">
    <location>
        <begin position="21"/>
        <end position="37"/>
    </location>
</feature>
<sequence>MAAVRPAPGGANKSRPTFLKVVLEITVFVAALFLWYVEAMHTLLVLALTVGLTTFIEWTSVDLKTRDVGEMSLCQESTKEKRSPAPDVTIEEVRKHDQRDDCWIVIDQKVYDVTSWAKSHPGGPLPLWGTAGRDATDHFYAFHPNGTEKWLPPLQVGNLVGYTPSEVVRDFRAMRQRLIDQGFFEINRWYSLEKYVAFMCMLLAAIVCVLCSAGSSYSWCWTGVGGVLLAMFWQQMAGLGHDCGHNSLTHIRSFDLALGYAIANLLTGIGVGWWKKSHNTHHTVPNSVEYDPDIQHLPVFAVTEAYFEDVFSKYHDWTLKFDGVAKLLVCYQHVLYLIIMALARFNLYAQTLLCIFGLNGHSGGVIHPKIEFLAEVLFLSWLSGLCSLLPTWPHVVFFLLVSHGIAGLLHVQITISHFSMETYSGRGFKDDTESWAHIQLATTMDVECPTYLDWFHIGLQYQIEHHLFPRIPRHNLRRVRDEFVMPWCEKHGIHHHQVPWFRSIGETLSCLARVAGLARAGTH</sequence>
<feature type="transmembrane region" description="Helical" evidence="12">
    <location>
        <begin position="334"/>
        <end position="358"/>
    </location>
</feature>
<feature type="transmembrane region" description="Helical" evidence="12">
    <location>
        <begin position="396"/>
        <end position="419"/>
    </location>
</feature>
<comment type="similarity">
    <text evidence="3">Belongs to the fatty acid desaturase type 1 family.</text>
</comment>
<evidence type="ECO:0000256" key="5">
    <source>
        <dbReference type="ARBA" id="ARBA00022692"/>
    </source>
</evidence>
<dbReference type="GO" id="GO:0046872">
    <property type="term" value="F:metal ion binding"/>
    <property type="evidence" value="ECO:0007669"/>
    <property type="project" value="UniProtKB-KW"/>
</dbReference>
<dbReference type="InterPro" id="IPR005804">
    <property type="entry name" value="FA_desaturase_dom"/>
</dbReference>
<dbReference type="GO" id="GO:0016717">
    <property type="term" value="F:oxidoreductase activity, acting on paired donors, with oxidation of a pair of donors resulting in the reduction of molecular oxygen to two molecules of water"/>
    <property type="evidence" value="ECO:0007669"/>
    <property type="project" value="TreeGrafter"/>
</dbReference>
<dbReference type="CDD" id="cd03506">
    <property type="entry name" value="Delta6-FADS-like"/>
    <property type="match status" value="1"/>
</dbReference>
<evidence type="ECO:0000259" key="13">
    <source>
        <dbReference type="PROSITE" id="PS50255"/>
    </source>
</evidence>
<dbReference type="Pfam" id="PF00487">
    <property type="entry name" value="FA_desaturase"/>
    <property type="match status" value="1"/>
</dbReference>
<evidence type="ECO:0000256" key="4">
    <source>
        <dbReference type="ARBA" id="ARBA00022617"/>
    </source>
</evidence>
<reference evidence="14" key="1">
    <citation type="submission" date="2021-01" db="EMBL/GenBank/DDBJ databases">
        <authorList>
            <person name="Corre E."/>
            <person name="Pelletier E."/>
            <person name="Niang G."/>
            <person name="Scheremetjew M."/>
            <person name="Finn R."/>
            <person name="Kale V."/>
            <person name="Holt S."/>
            <person name="Cochrane G."/>
            <person name="Meng A."/>
            <person name="Brown T."/>
            <person name="Cohen L."/>
        </authorList>
    </citation>
    <scope>NUCLEOTIDE SEQUENCE</scope>
</reference>
<gene>
    <name evidence="14" type="ORF">NSCI0253_LOCUS18324</name>
</gene>
<dbReference type="GO" id="GO:0006629">
    <property type="term" value="P:lipid metabolic process"/>
    <property type="evidence" value="ECO:0007669"/>
    <property type="project" value="UniProtKB-KW"/>
</dbReference>
<dbReference type="Pfam" id="PF00173">
    <property type="entry name" value="Cyt-b5"/>
    <property type="match status" value="1"/>
</dbReference>
<dbReference type="InterPro" id="IPR036400">
    <property type="entry name" value="Cyt_B5-like_heme/steroid_sf"/>
</dbReference>
<organism evidence="14">
    <name type="scientific">Noctiluca scintillans</name>
    <name type="common">Sea sparkle</name>
    <name type="synonym">Red tide dinoflagellate</name>
    <dbReference type="NCBI Taxonomy" id="2966"/>
    <lineage>
        <taxon>Eukaryota</taxon>
        <taxon>Sar</taxon>
        <taxon>Alveolata</taxon>
        <taxon>Dinophyceae</taxon>
        <taxon>Noctilucales</taxon>
        <taxon>Noctilucaceae</taxon>
        <taxon>Noctiluca</taxon>
    </lineage>
</organism>
<accession>A0A7S1F4L7</accession>
<dbReference type="EMBL" id="HBFQ01025891">
    <property type="protein sequence ID" value="CAD8843974.1"/>
    <property type="molecule type" value="Transcribed_RNA"/>
</dbReference>
<dbReference type="AlphaFoldDB" id="A0A7S1F4L7"/>
<keyword evidence="11 12" id="KW-0472">Membrane</keyword>
<keyword evidence="6" id="KW-0479">Metal-binding</keyword>
<keyword evidence="7 12" id="KW-1133">Transmembrane helix</keyword>
<keyword evidence="10" id="KW-0443">Lipid metabolism</keyword>
<evidence type="ECO:0000256" key="3">
    <source>
        <dbReference type="ARBA" id="ARBA00009295"/>
    </source>
</evidence>
<dbReference type="PROSITE" id="PS50255">
    <property type="entry name" value="CYTOCHROME_B5_2"/>
    <property type="match status" value="1"/>
</dbReference>
<proteinExistence type="inferred from homology"/>
<evidence type="ECO:0000256" key="2">
    <source>
        <dbReference type="ARBA" id="ARBA00005189"/>
    </source>
</evidence>
<keyword evidence="9" id="KW-0408">Iron</keyword>
<keyword evidence="8" id="KW-0560">Oxidoreductase</keyword>
<feature type="domain" description="Cytochrome b5 heme-binding" evidence="13">
    <location>
        <begin position="85"/>
        <end position="160"/>
    </location>
</feature>
<dbReference type="SUPFAM" id="SSF55856">
    <property type="entry name" value="Cytochrome b5-like heme/steroid binding domain"/>
    <property type="match status" value="1"/>
</dbReference>
<feature type="transmembrane region" description="Helical" evidence="12">
    <location>
        <begin position="195"/>
        <end position="215"/>
    </location>
</feature>
<evidence type="ECO:0000256" key="8">
    <source>
        <dbReference type="ARBA" id="ARBA00023002"/>
    </source>
</evidence>
<dbReference type="GO" id="GO:0016020">
    <property type="term" value="C:membrane"/>
    <property type="evidence" value="ECO:0007669"/>
    <property type="project" value="UniProtKB-SubCell"/>
</dbReference>
<dbReference type="Gene3D" id="3.10.120.10">
    <property type="entry name" value="Cytochrome b5-like heme/steroid binding domain"/>
    <property type="match status" value="1"/>
</dbReference>
<evidence type="ECO:0000256" key="9">
    <source>
        <dbReference type="ARBA" id="ARBA00023004"/>
    </source>
</evidence>
<evidence type="ECO:0000256" key="1">
    <source>
        <dbReference type="ARBA" id="ARBA00004141"/>
    </source>
</evidence>
<dbReference type="PIRSF" id="PIRSF015921">
    <property type="entry name" value="FA_sphinglp_des"/>
    <property type="match status" value="1"/>
</dbReference>
<keyword evidence="5 12" id="KW-0812">Transmembrane</keyword>
<comment type="pathway">
    <text evidence="2">Lipid metabolism.</text>
</comment>
<evidence type="ECO:0000313" key="14">
    <source>
        <dbReference type="EMBL" id="CAD8843974.1"/>
    </source>
</evidence>
<comment type="subcellular location">
    <subcellularLocation>
        <location evidence="1">Membrane</location>
        <topology evidence="1">Multi-pass membrane protein</topology>
    </subcellularLocation>
</comment>